<name>Q9X944_STRCH</name>
<reference evidence="1" key="2">
    <citation type="journal article" date="2000" name="Mol. Gen. Genet.">
        <title>Duplicated gene clusters suggest an interplay of glycogen and trehalose metabolism during sequential stages of aerial mycelium development in Streptomyces coelicolor A3(2).</title>
        <authorList>
            <person name="Schneider D."/>
            <person name="Bruton C.J."/>
            <person name="Chater K.F."/>
        </authorList>
    </citation>
    <scope>NUCLEOTIDE SEQUENCE</scope>
    <source>
        <strain evidence="1">A3</strain>
    </source>
</reference>
<evidence type="ECO:0000313" key="1">
    <source>
        <dbReference type="EMBL" id="CAB40103.1"/>
    </source>
</evidence>
<reference evidence="1" key="1">
    <citation type="journal article" date="1995" name="Mol. Microbiol.">
        <title>Tissue-specific glycogen branching isoenzymes in a multicellular prokaryote, Streptomyces coelicolor A3(2).</title>
        <authorList>
            <person name="Bruton C.J."/>
            <person name="Plaskitt K.A."/>
            <person name="Chater K.F."/>
        </authorList>
    </citation>
    <scope>NUCLEOTIDE SEQUENCE</scope>
    <source>
        <strain evidence="1">A3</strain>
    </source>
</reference>
<accession>Q9X944</accession>
<protein>
    <submittedName>
        <fullName evidence="1">Uncharacterized protein</fullName>
    </submittedName>
</protein>
<sequence>MGTKGRAAPGNRWFRVPPVMSVAGQLTLIAVQEAPTVLYSVLSAPYRSDAALRVAVRASG</sequence>
<proteinExistence type="predicted"/>
<organism evidence="1">
    <name type="scientific">Streptomyces coelicolor</name>
    <dbReference type="NCBI Taxonomy" id="1902"/>
    <lineage>
        <taxon>Bacteria</taxon>
        <taxon>Bacillati</taxon>
        <taxon>Actinomycetota</taxon>
        <taxon>Actinomycetes</taxon>
        <taxon>Kitasatosporales</taxon>
        <taxon>Streptomycetaceae</taxon>
        <taxon>Streptomyces</taxon>
        <taxon>Streptomyces albidoflavus group</taxon>
    </lineage>
</organism>
<dbReference type="EMBL" id="AJ001205">
    <property type="protein sequence ID" value="CAB40103.1"/>
    <property type="molecule type" value="Genomic_DNA"/>
</dbReference>
<dbReference type="AlphaFoldDB" id="Q9X944"/>